<dbReference type="InterPro" id="IPR051487">
    <property type="entry name" value="Ser/Thr_Proteases_Immune/Dev"/>
</dbReference>
<evidence type="ECO:0000256" key="3">
    <source>
        <dbReference type="SAM" id="SignalP"/>
    </source>
</evidence>
<dbReference type="InterPro" id="IPR009003">
    <property type="entry name" value="Peptidase_S1_PA"/>
</dbReference>
<dbReference type="InterPro" id="IPR043504">
    <property type="entry name" value="Peptidase_S1_PA_chymotrypsin"/>
</dbReference>
<dbReference type="SMART" id="SM00020">
    <property type="entry name" value="Tryp_SPc"/>
    <property type="match status" value="1"/>
</dbReference>
<gene>
    <name evidence="5" type="ORF">SAMN04488244_101329</name>
</gene>
<dbReference type="PRINTS" id="PR00722">
    <property type="entry name" value="CHYMOTRYPSIN"/>
</dbReference>
<name>A0A1H5SE76_9VIBR</name>
<evidence type="ECO:0000256" key="2">
    <source>
        <dbReference type="RuleBase" id="RU363034"/>
    </source>
</evidence>
<dbReference type="SUPFAM" id="SSF50494">
    <property type="entry name" value="Trypsin-like serine proteases"/>
    <property type="match status" value="1"/>
</dbReference>
<protein>
    <submittedName>
        <fullName evidence="5">Secreted trypsin-like serine protease</fullName>
    </submittedName>
</protein>
<feature type="chain" id="PRO_5009283887" evidence="3">
    <location>
        <begin position="25"/>
        <end position="348"/>
    </location>
</feature>
<evidence type="ECO:0000313" key="5">
    <source>
        <dbReference type="EMBL" id="SEF48714.1"/>
    </source>
</evidence>
<dbReference type="OrthoDB" id="9813836at2"/>
<dbReference type="PROSITE" id="PS50240">
    <property type="entry name" value="TRYPSIN_DOM"/>
    <property type="match status" value="1"/>
</dbReference>
<dbReference type="CDD" id="cd00190">
    <property type="entry name" value="Tryp_SPc"/>
    <property type="match status" value="1"/>
</dbReference>
<dbReference type="PROSITE" id="PS00134">
    <property type="entry name" value="TRYPSIN_HIS"/>
    <property type="match status" value="1"/>
</dbReference>
<dbReference type="EMBL" id="FNVG01000001">
    <property type="protein sequence ID" value="SEF48714.1"/>
    <property type="molecule type" value="Genomic_DNA"/>
</dbReference>
<dbReference type="GO" id="GO:0004252">
    <property type="term" value="F:serine-type endopeptidase activity"/>
    <property type="evidence" value="ECO:0007669"/>
    <property type="project" value="InterPro"/>
</dbReference>
<dbReference type="PANTHER" id="PTHR24256">
    <property type="entry name" value="TRYPTASE-RELATED"/>
    <property type="match status" value="1"/>
</dbReference>
<feature type="domain" description="Peptidase S1" evidence="4">
    <location>
        <begin position="33"/>
        <end position="283"/>
    </location>
</feature>
<organism evidence="5 6">
    <name type="scientific">Vibrio hangzhouensis</name>
    <dbReference type="NCBI Taxonomy" id="462991"/>
    <lineage>
        <taxon>Bacteria</taxon>
        <taxon>Pseudomonadati</taxon>
        <taxon>Pseudomonadota</taxon>
        <taxon>Gammaproteobacteria</taxon>
        <taxon>Vibrionales</taxon>
        <taxon>Vibrionaceae</taxon>
        <taxon>Vibrio</taxon>
    </lineage>
</organism>
<keyword evidence="2 5" id="KW-0645">Protease</keyword>
<accession>A0A1H5SE76</accession>
<keyword evidence="2" id="KW-0720">Serine protease</keyword>
<dbReference type="PROSITE" id="PS00135">
    <property type="entry name" value="TRYPSIN_SER"/>
    <property type="match status" value="1"/>
</dbReference>
<sequence>MFKSLSGYAFVVFLCLTLSLPAKSSDIDVAPMIVNGEDASINDFSSFVSLYLDSIEYDGRYSARAYCGATLLDSRYVMTAAHCVQGDLATLLFTSAVSMLESERDFLNTDRRRVVEVYIHPGFVNNINLLLPNDIAILKLESSASSGTAVQRVTTQSYRTTTETFVAVGHGNTSSGYDATPILQKADLFWVSNSQCSANFLNGDNLTDNQVCFSGEKSATTGLKAGTCQGDSGGPIYWQRNGVYQQVGITSFGPATCGDPTSAVTAVYTEIVDYADWIDAVLAGQVSPYIVSDEKARTDYLEMYGGIFYTDENISTTSSGGGGGGSLSWYLGLVLLLVASYRNLLRRS</sequence>
<reference evidence="6" key="1">
    <citation type="submission" date="2016-10" db="EMBL/GenBank/DDBJ databases">
        <authorList>
            <person name="Varghese N."/>
            <person name="Submissions S."/>
        </authorList>
    </citation>
    <scope>NUCLEOTIDE SEQUENCE [LARGE SCALE GENOMIC DNA]</scope>
    <source>
        <strain evidence="6">CGMCC 1.7062</strain>
    </source>
</reference>
<dbReference type="InterPro" id="IPR001314">
    <property type="entry name" value="Peptidase_S1A"/>
</dbReference>
<dbReference type="Pfam" id="PF00089">
    <property type="entry name" value="Trypsin"/>
    <property type="match status" value="1"/>
</dbReference>
<evidence type="ECO:0000259" key="4">
    <source>
        <dbReference type="PROSITE" id="PS50240"/>
    </source>
</evidence>
<dbReference type="RefSeq" id="WP_103878566.1">
    <property type="nucleotide sequence ID" value="NZ_FNVG01000001.1"/>
</dbReference>
<dbReference type="GO" id="GO:0006508">
    <property type="term" value="P:proteolysis"/>
    <property type="evidence" value="ECO:0007669"/>
    <property type="project" value="UniProtKB-KW"/>
</dbReference>
<keyword evidence="3" id="KW-0732">Signal</keyword>
<dbReference type="InterPro" id="IPR033116">
    <property type="entry name" value="TRYPSIN_SER"/>
</dbReference>
<keyword evidence="1" id="KW-1015">Disulfide bond</keyword>
<dbReference type="Proteomes" id="UP000236721">
    <property type="component" value="Unassembled WGS sequence"/>
</dbReference>
<dbReference type="InterPro" id="IPR001254">
    <property type="entry name" value="Trypsin_dom"/>
</dbReference>
<keyword evidence="6" id="KW-1185">Reference proteome</keyword>
<dbReference type="Gene3D" id="2.40.10.10">
    <property type="entry name" value="Trypsin-like serine proteases"/>
    <property type="match status" value="1"/>
</dbReference>
<dbReference type="InterPro" id="IPR018114">
    <property type="entry name" value="TRYPSIN_HIS"/>
</dbReference>
<keyword evidence="2" id="KW-0378">Hydrolase</keyword>
<evidence type="ECO:0000313" key="6">
    <source>
        <dbReference type="Proteomes" id="UP000236721"/>
    </source>
</evidence>
<feature type="signal peptide" evidence="3">
    <location>
        <begin position="1"/>
        <end position="24"/>
    </location>
</feature>
<proteinExistence type="predicted"/>
<dbReference type="AlphaFoldDB" id="A0A1H5SE76"/>
<evidence type="ECO:0000256" key="1">
    <source>
        <dbReference type="ARBA" id="ARBA00023157"/>
    </source>
</evidence>